<organism evidence="3 4">
    <name type="scientific">Helicocarpus griseus UAMH5409</name>
    <dbReference type="NCBI Taxonomy" id="1447875"/>
    <lineage>
        <taxon>Eukaryota</taxon>
        <taxon>Fungi</taxon>
        <taxon>Dikarya</taxon>
        <taxon>Ascomycota</taxon>
        <taxon>Pezizomycotina</taxon>
        <taxon>Eurotiomycetes</taxon>
        <taxon>Eurotiomycetidae</taxon>
        <taxon>Onygenales</taxon>
        <taxon>Ajellomycetaceae</taxon>
        <taxon>Helicocarpus</taxon>
    </lineage>
</organism>
<sequence>MPDFMRSLSSLGTRMKNKLEKEQESITSSIFSPRNSSRDDQPPAYTVAVNDCNSPYTFLALFDILLLIDDSGSMAGRRWSDTENAIAAIAPICADYDADGFDVCFLHHRNIQNMETGAFTKIATAMGVHELFQTVIPGDVTPVGRRLYDILDPYMRRVESMSKARLNGNAAVPTVKPLNIIVITDGSPTDDVESVVINVAKRLDKCNAQPWQVGIQFVQVGNDAKATQWLQELDDVLHKEQGVRDIVDTAPWSGNQFSVETLMKIMLGGIDKRFDRKNISNAAVK</sequence>
<evidence type="ECO:0000313" key="3">
    <source>
        <dbReference type="EMBL" id="PGH15910.1"/>
    </source>
</evidence>
<dbReference type="Proteomes" id="UP000223968">
    <property type="component" value="Unassembled WGS sequence"/>
</dbReference>
<evidence type="ECO:0000256" key="1">
    <source>
        <dbReference type="SAM" id="MobiDB-lite"/>
    </source>
</evidence>
<evidence type="ECO:0000313" key="4">
    <source>
        <dbReference type="Proteomes" id="UP000223968"/>
    </source>
</evidence>
<evidence type="ECO:0000259" key="2">
    <source>
        <dbReference type="PROSITE" id="PS50234"/>
    </source>
</evidence>
<dbReference type="PANTHER" id="PTHR34706">
    <property type="entry name" value="SLR1338 PROTEIN"/>
    <property type="match status" value="1"/>
</dbReference>
<gene>
    <name evidence="3" type="ORF">AJ79_02077</name>
</gene>
<dbReference type="PROSITE" id="PS50234">
    <property type="entry name" value="VWFA"/>
    <property type="match status" value="1"/>
</dbReference>
<feature type="compositionally biased region" description="Polar residues" evidence="1">
    <location>
        <begin position="25"/>
        <end position="35"/>
    </location>
</feature>
<name>A0A2B7Y3U1_9EURO</name>
<dbReference type="STRING" id="1447875.A0A2B7Y3U1"/>
<dbReference type="EMBL" id="PDNB01000021">
    <property type="protein sequence ID" value="PGH15910.1"/>
    <property type="molecule type" value="Genomic_DNA"/>
</dbReference>
<dbReference type="SUPFAM" id="SSF53300">
    <property type="entry name" value="vWA-like"/>
    <property type="match status" value="1"/>
</dbReference>
<dbReference type="InterPro" id="IPR002035">
    <property type="entry name" value="VWF_A"/>
</dbReference>
<feature type="region of interest" description="Disordered" evidence="1">
    <location>
        <begin position="18"/>
        <end position="43"/>
    </location>
</feature>
<accession>A0A2B7Y3U1</accession>
<proteinExistence type="predicted"/>
<feature type="domain" description="VWFA" evidence="2">
    <location>
        <begin position="63"/>
        <end position="266"/>
    </location>
</feature>
<dbReference type="InterPro" id="IPR036465">
    <property type="entry name" value="vWFA_dom_sf"/>
</dbReference>
<dbReference type="PANTHER" id="PTHR34706:SF1">
    <property type="entry name" value="VWFA DOMAIN-CONTAINING PROTEIN"/>
    <property type="match status" value="1"/>
</dbReference>
<reference evidence="3 4" key="1">
    <citation type="submission" date="2017-10" db="EMBL/GenBank/DDBJ databases">
        <title>Comparative genomics in systemic dimorphic fungi from Ajellomycetaceae.</title>
        <authorList>
            <person name="Munoz J.F."/>
            <person name="Mcewen J.G."/>
            <person name="Clay O.K."/>
            <person name="Cuomo C.A."/>
        </authorList>
    </citation>
    <scope>NUCLEOTIDE SEQUENCE [LARGE SCALE GENOMIC DNA]</scope>
    <source>
        <strain evidence="3 4">UAMH5409</strain>
    </source>
</reference>
<dbReference type="AlphaFoldDB" id="A0A2B7Y3U1"/>
<protein>
    <recommendedName>
        <fullName evidence="2">VWFA domain-containing protein</fullName>
    </recommendedName>
</protein>
<comment type="caution">
    <text evidence="3">The sequence shown here is derived from an EMBL/GenBank/DDBJ whole genome shotgun (WGS) entry which is preliminary data.</text>
</comment>
<keyword evidence="4" id="KW-1185">Reference proteome</keyword>
<dbReference type="Gene3D" id="3.40.50.410">
    <property type="entry name" value="von Willebrand factor, type A domain"/>
    <property type="match status" value="1"/>
</dbReference>
<dbReference type="OrthoDB" id="2142040at2759"/>